<keyword evidence="3" id="KW-0238">DNA-binding</keyword>
<keyword evidence="4" id="KW-0804">Transcription</keyword>
<keyword evidence="9" id="KW-1185">Reference proteome</keyword>
<dbReference type="CDD" id="cd17535">
    <property type="entry name" value="REC_NarL-like"/>
    <property type="match status" value="1"/>
</dbReference>
<sequence>MDVDENGGKRTIAVSVVDDDPMICQTMQVIIDDYSQGRVKVVSTALNAADAVEQAKQEKPDVVLMDLAMPGCDGIEATRLLRRLDQPPHVLVLTSLSPSQTIEKAVEAGAEGFISKTDPPKEIIQRIIGACHGEPQFNAASTRQLIHRLSGSQPMTRRDEARALLDTLSERERQAALLAARGMTNQEIADHMYISERTVKAHLSSACETLSMGRVQLARLVERADLDN</sequence>
<dbReference type="PANTHER" id="PTHR43214">
    <property type="entry name" value="TWO-COMPONENT RESPONSE REGULATOR"/>
    <property type="match status" value="1"/>
</dbReference>
<comment type="caution">
    <text evidence="8">The sequence shown here is derived from an EMBL/GenBank/DDBJ whole genome shotgun (WGS) entry which is preliminary data.</text>
</comment>
<organism evidence="8 9">
    <name type="scientific">Bifidobacterium favimelis</name>
    <dbReference type="NCBI Taxonomy" id="3122979"/>
    <lineage>
        <taxon>Bacteria</taxon>
        <taxon>Bacillati</taxon>
        <taxon>Actinomycetota</taxon>
        <taxon>Actinomycetes</taxon>
        <taxon>Bifidobacteriales</taxon>
        <taxon>Bifidobacteriaceae</taxon>
        <taxon>Bifidobacterium</taxon>
    </lineage>
</organism>
<dbReference type="Pfam" id="PF00196">
    <property type="entry name" value="GerE"/>
    <property type="match status" value="1"/>
</dbReference>
<dbReference type="InterPro" id="IPR039420">
    <property type="entry name" value="WalR-like"/>
</dbReference>
<gene>
    <name evidence="8" type="ORF">V8P97_01340</name>
</gene>
<reference evidence="8 9" key="1">
    <citation type="submission" date="2024-02" db="EMBL/GenBank/DDBJ databases">
        <title>Bifidobacterium honeyensis sp. nov., isolated from the comb honey.</title>
        <authorList>
            <person name="Liu W."/>
            <person name="Li Y."/>
        </authorList>
    </citation>
    <scope>NUCLEOTIDE SEQUENCE [LARGE SCALE GENOMIC DNA]</scope>
    <source>
        <strain evidence="8 9">IMAU50988</strain>
    </source>
</reference>
<dbReference type="Proteomes" id="UP001373159">
    <property type="component" value="Unassembled WGS sequence"/>
</dbReference>
<dbReference type="InterPro" id="IPR058245">
    <property type="entry name" value="NreC/VraR/RcsB-like_REC"/>
</dbReference>
<keyword evidence="2" id="KW-0805">Transcription regulation</keyword>
<feature type="modified residue" description="4-aspartylphosphate" evidence="5">
    <location>
        <position position="66"/>
    </location>
</feature>
<dbReference type="SMART" id="SM00421">
    <property type="entry name" value="HTH_LUXR"/>
    <property type="match status" value="1"/>
</dbReference>
<proteinExistence type="predicted"/>
<evidence type="ECO:0000256" key="3">
    <source>
        <dbReference type="ARBA" id="ARBA00023125"/>
    </source>
</evidence>
<dbReference type="EMBL" id="JBANBB010000001">
    <property type="protein sequence ID" value="MEK0306122.1"/>
    <property type="molecule type" value="Genomic_DNA"/>
</dbReference>
<dbReference type="InterPro" id="IPR000792">
    <property type="entry name" value="Tscrpt_reg_LuxR_C"/>
</dbReference>
<evidence type="ECO:0000256" key="1">
    <source>
        <dbReference type="ARBA" id="ARBA00022553"/>
    </source>
</evidence>
<accession>A0ABU8ZNV9</accession>
<evidence type="ECO:0000256" key="5">
    <source>
        <dbReference type="PROSITE-ProRule" id="PRU00169"/>
    </source>
</evidence>
<feature type="domain" description="HTH luxR-type" evidence="6">
    <location>
        <begin position="161"/>
        <end position="225"/>
    </location>
</feature>
<keyword evidence="1 5" id="KW-0597">Phosphoprotein</keyword>
<dbReference type="InterPro" id="IPR001789">
    <property type="entry name" value="Sig_transdc_resp-reg_receiver"/>
</dbReference>
<dbReference type="SMART" id="SM00448">
    <property type="entry name" value="REC"/>
    <property type="match status" value="1"/>
</dbReference>
<dbReference type="PANTHER" id="PTHR43214:SF24">
    <property type="entry name" value="TRANSCRIPTIONAL REGULATORY PROTEIN NARL-RELATED"/>
    <property type="match status" value="1"/>
</dbReference>
<name>A0ABU8ZNV9_9BIFI</name>
<evidence type="ECO:0000256" key="2">
    <source>
        <dbReference type="ARBA" id="ARBA00023015"/>
    </source>
</evidence>
<dbReference type="PROSITE" id="PS50043">
    <property type="entry name" value="HTH_LUXR_2"/>
    <property type="match status" value="1"/>
</dbReference>
<evidence type="ECO:0000259" key="7">
    <source>
        <dbReference type="PROSITE" id="PS50110"/>
    </source>
</evidence>
<dbReference type="PRINTS" id="PR00038">
    <property type="entry name" value="HTHLUXR"/>
</dbReference>
<dbReference type="Pfam" id="PF00072">
    <property type="entry name" value="Response_reg"/>
    <property type="match status" value="1"/>
</dbReference>
<dbReference type="CDD" id="cd06170">
    <property type="entry name" value="LuxR_C_like"/>
    <property type="match status" value="1"/>
</dbReference>
<evidence type="ECO:0000256" key="4">
    <source>
        <dbReference type="ARBA" id="ARBA00023163"/>
    </source>
</evidence>
<evidence type="ECO:0000259" key="6">
    <source>
        <dbReference type="PROSITE" id="PS50043"/>
    </source>
</evidence>
<evidence type="ECO:0000313" key="9">
    <source>
        <dbReference type="Proteomes" id="UP001373159"/>
    </source>
</evidence>
<dbReference type="SUPFAM" id="SSF52172">
    <property type="entry name" value="CheY-like"/>
    <property type="match status" value="1"/>
</dbReference>
<feature type="domain" description="Response regulatory" evidence="7">
    <location>
        <begin position="13"/>
        <end position="131"/>
    </location>
</feature>
<protein>
    <submittedName>
        <fullName evidence="8">Response regulator transcription factor</fullName>
    </submittedName>
</protein>
<evidence type="ECO:0000313" key="8">
    <source>
        <dbReference type="EMBL" id="MEK0306122.1"/>
    </source>
</evidence>
<dbReference type="InterPro" id="IPR011006">
    <property type="entry name" value="CheY-like_superfamily"/>
</dbReference>
<dbReference type="PROSITE" id="PS50110">
    <property type="entry name" value="RESPONSE_REGULATORY"/>
    <property type="match status" value="1"/>
</dbReference>
<dbReference type="Gene3D" id="3.40.50.2300">
    <property type="match status" value="1"/>
</dbReference>